<evidence type="ECO:0000313" key="1">
    <source>
        <dbReference type="EMBL" id="JAH09600.1"/>
    </source>
</evidence>
<proteinExistence type="predicted"/>
<protein>
    <submittedName>
        <fullName evidence="1">Uncharacterized protein</fullName>
    </submittedName>
</protein>
<sequence length="14" mass="1794">MLVLFFFRYQMISV</sequence>
<reference evidence="1" key="2">
    <citation type="journal article" date="2015" name="Fish Shellfish Immunol.">
        <title>Early steps in the European eel (Anguilla anguilla)-Vibrio vulnificus interaction in the gills: Role of the RtxA13 toxin.</title>
        <authorList>
            <person name="Callol A."/>
            <person name="Pajuelo D."/>
            <person name="Ebbesson L."/>
            <person name="Teles M."/>
            <person name="MacKenzie S."/>
            <person name="Amaro C."/>
        </authorList>
    </citation>
    <scope>NUCLEOTIDE SEQUENCE</scope>
</reference>
<name>A0A0E9PZT8_ANGAN</name>
<organism evidence="1">
    <name type="scientific">Anguilla anguilla</name>
    <name type="common">European freshwater eel</name>
    <name type="synonym">Muraena anguilla</name>
    <dbReference type="NCBI Taxonomy" id="7936"/>
    <lineage>
        <taxon>Eukaryota</taxon>
        <taxon>Metazoa</taxon>
        <taxon>Chordata</taxon>
        <taxon>Craniata</taxon>
        <taxon>Vertebrata</taxon>
        <taxon>Euteleostomi</taxon>
        <taxon>Actinopterygii</taxon>
        <taxon>Neopterygii</taxon>
        <taxon>Teleostei</taxon>
        <taxon>Anguilliformes</taxon>
        <taxon>Anguillidae</taxon>
        <taxon>Anguilla</taxon>
    </lineage>
</organism>
<reference evidence="1" key="1">
    <citation type="submission" date="2014-11" db="EMBL/GenBank/DDBJ databases">
        <authorList>
            <person name="Amaro Gonzalez C."/>
        </authorList>
    </citation>
    <scope>NUCLEOTIDE SEQUENCE</scope>
</reference>
<accession>A0A0E9PZT8</accession>
<dbReference type="EMBL" id="GBXM01098977">
    <property type="protein sequence ID" value="JAH09600.1"/>
    <property type="molecule type" value="Transcribed_RNA"/>
</dbReference>